<dbReference type="InterPro" id="IPR000330">
    <property type="entry name" value="SNF2_N"/>
</dbReference>
<evidence type="ECO:0000256" key="2">
    <source>
        <dbReference type="ARBA" id="ARBA00004574"/>
    </source>
</evidence>
<feature type="compositionally biased region" description="Polar residues" evidence="16">
    <location>
        <begin position="957"/>
        <end position="982"/>
    </location>
</feature>
<dbReference type="Gene3D" id="3.40.50.10810">
    <property type="entry name" value="Tandem AAA-ATPase domain"/>
    <property type="match status" value="1"/>
</dbReference>
<dbReference type="SMART" id="SM00487">
    <property type="entry name" value="DEXDc"/>
    <property type="match status" value="1"/>
</dbReference>
<protein>
    <recommendedName>
        <fullName evidence="15">ATP-dependent helicase ATRX</fullName>
    </recommendedName>
</protein>
<evidence type="ECO:0000256" key="14">
    <source>
        <dbReference type="ARBA" id="ARBA00023242"/>
    </source>
</evidence>
<dbReference type="EMBL" id="JAUJYO010000021">
    <property type="protein sequence ID" value="KAK1284289.1"/>
    <property type="molecule type" value="Genomic_DNA"/>
</dbReference>
<dbReference type="InterPro" id="IPR001650">
    <property type="entry name" value="Helicase_C-like"/>
</dbReference>
<dbReference type="PROSITE" id="PS51192">
    <property type="entry name" value="HELICASE_ATP_BIND_1"/>
    <property type="match status" value="1"/>
</dbReference>
<evidence type="ECO:0000256" key="16">
    <source>
        <dbReference type="SAM" id="MobiDB-lite"/>
    </source>
</evidence>
<keyword evidence="14" id="KW-0539">Nucleus</keyword>
<evidence type="ECO:0000259" key="18">
    <source>
        <dbReference type="PROSITE" id="PS51194"/>
    </source>
</evidence>
<dbReference type="CDD" id="cd11726">
    <property type="entry name" value="ADDz_ATRX"/>
    <property type="match status" value="1"/>
</dbReference>
<dbReference type="InterPro" id="IPR044574">
    <property type="entry name" value="ARIP4-like"/>
</dbReference>
<dbReference type="CDD" id="cd18793">
    <property type="entry name" value="SF2_C_SNF"/>
    <property type="match status" value="1"/>
</dbReference>
<dbReference type="GO" id="GO:0003677">
    <property type="term" value="F:DNA binding"/>
    <property type="evidence" value="ECO:0007669"/>
    <property type="project" value="UniProtKB-KW"/>
</dbReference>
<evidence type="ECO:0000256" key="15">
    <source>
        <dbReference type="ARBA" id="ARBA00031106"/>
    </source>
</evidence>
<evidence type="ECO:0000259" key="19">
    <source>
        <dbReference type="PROSITE" id="PS51533"/>
    </source>
</evidence>
<evidence type="ECO:0000256" key="3">
    <source>
        <dbReference type="ARBA" id="ARBA00007025"/>
    </source>
</evidence>
<evidence type="ECO:0000256" key="1">
    <source>
        <dbReference type="ARBA" id="ARBA00004123"/>
    </source>
</evidence>
<keyword evidence="21" id="KW-1185">Reference proteome</keyword>
<dbReference type="GO" id="GO:0000781">
    <property type="term" value="C:chromosome, telomeric region"/>
    <property type="evidence" value="ECO:0007669"/>
    <property type="project" value="UniProtKB-SubCell"/>
</dbReference>
<accession>A0AAV9C6S1</accession>
<dbReference type="GO" id="GO:0005524">
    <property type="term" value="F:ATP binding"/>
    <property type="evidence" value="ECO:0007669"/>
    <property type="project" value="UniProtKB-KW"/>
</dbReference>
<name>A0AAV9C6S1_ACOCL</name>
<dbReference type="Pfam" id="PF00271">
    <property type="entry name" value="Helicase_C"/>
    <property type="match status" value="1"/>
</dbReference>
<evidence type="ECO:0000256" key="7">
    <source>
        <dbReference type="ARBA" id="ARBA00022771"/>
    </source>
</evidence>
<proteinExistence type="inferred from homology"/>
<dbReference type="InterPro" id="IPR025766">
    <property type="entry name" value="ADD"/>
</dbReference>
<dbReference type="AlphaFoldDB" id="A0AAV9C6S1"/>
<evidence type="ECO:0000256" key="13">
    <source>
        <dbReference type="ARBA" id="ARBA00023125"/>
    </source>
</evidence>
<dbReference type="PANTHER" id="PTHR45797">
    <property type="entry name" value="RAD54-LIKE"/>
    <property type="match status" value="1"/>
</dbReference>
<evidence type="ECO:0000256" key="11">
    <source>
        <dbReference type="ARBA" id="ARBA00022840"/>
    </source>
</evidence>
<dbReference type="GO" id="GO:0004386">
    <property type="term" value="F:helicase activity"/>
    <property type="evidence" value="ECO:0007669"/>
    <property type="project" value="UniProtKB-KW"/>
</dbReference>
<dbReference type="GO" id="GO:0005634">
    <property type="term" value="C:nucleus"/>
    <property type="evidence" value="ECO:0007669"/>
    <property type="project" value="UniProtKB-SubCell"/>
</dbReference>
<keyword evidence="13" id="KW-0238">DNA-binding</keyword>
<feature type="domain" description="PHD-type" evidence="19">
    <location>
        <begin position="22"/>
        <end position="154"/>
    </location>
</feature>
<evidence type="ECO:0000256" key="4">
    <source>
        <dbReference type="ARBA" id="ARBA00022454"/>
    </source>
</evidence>
<dbReference type="Proteomes" id="UP001180020">
    <property type="component" value="Unassembled WGS sequence"/>
</dbReference>
<keyword evidence="4" id="KW-0158">Chromosome</keyword>
<dbReference type="InterPro" id="IPR027417">
    <property type="entry name" value="P-loop_NTPase"/>
</dbReference>
<feature type="region of interest" description="Disordered" evidence="16">
    <location>
        <begin position="955"/>
        <end position="982"/>
    </location>
</feature>
<dbReference type="GO" id="GO:0016887">
    <property type="term" value="F:ATP hydrolysis activity"/>
    <property type="evidence" value="ECO:0007669"/>
    <property type="project" value="InterPro"/>
</dbReference>
<dbReference type="Gene3D" id="3.40.50.300">
    <property type="entry name" value="P-loop containing nucleotide triphosphate hydrolases"/>
    <property type="match status" value="1"/>
</dbReference>
<keyword evidence="9" id="KW-0347">Helicase</keyword>
<keyword evidence="12" id="KW-0779">Telomere</keyword>
<comment type="similarity">
    <text evidence="3">Belongs to the SNF2/RAD54 helicase family.</text>
</comment>
<dbReference type="InterPro" id="IPR038718">
    <property type="entry name" value="SNF2-like_sf"/>
</dbReference>
<dbReference type="PROSITE" id="PS51194">
    <property type="entry name" value="HELICASE_CTER"/>
    <property type="match status" value="1"/>
</dbReference>
<evidence type="ECO:0000256" key="10">
    <source>
        <dbReference type="ARBA" id="ARBA00022833"/>
    </source>
</evidence>
<dbReference type="PROSITE" id="PS51533">
    <property type="entry name" value="ADD"/>
    <property type="match status" value="1"/>
</dbReference>
<dbReference type="InterPro" id="IPR014001">
    <property type="entry name" value="Helicase_ATP-bd"/>
</dbReference>
<dbReference type="GO" id="GO:0008270">
    <property type="term" value="F:zinc ion binding"/>
    <property type="evidence" value="ECO:0007669"/>
    <property type="project" value="UniProtKB-KW"/>
</dbReference>
<dbReference type="InterPro" id="IPR049730">
    <property type="entry name" value="SNF2/RAD54-like_C"/>
</dbReference>
<gene>
    <name evidence="20" type="primary">RAD54</name>
    <name evidence="20" type="ORF">QJS10_CPB21g00235</name>
</gene>
<feature type="domain" description="Helicase C-terminal" evidence="18">
    <location>
        <begin position="668"/>
        <end position="839"/>
    </location>
</feature>
<evidence type="ECO:0000256" key="5">
    <source>
        <dbReference type="ARBA" id="ARBA00022723"/>
    </source>
</evidence>
<evidence type="ECO:0000256" key="8">
    <source>
        <dbReference type="ARBA" id="ARBA00022801"/>
    </source>
</evidence>
<dbReference type="SMART" id="SM00490">
    <property type="entry name" value="HELICc"/>
    <property type="match status" value="1"/>
</dbReference>
<evidence type="ECO:0000313" key="21">
    <source>
        <dbReference type="Proteomes" id="UP001180020"/>
    </source>
</evidence>
<evidence type="ECO:0000256" key="9">
    <source>
        <dbReference type="ARBA" id="ARBA00022806"/>
    </source>
</evidence>
<comment type="caution">
    <text evidence="20">The sequence shown here is derived from an EMBL/GenBank/DDBJ whole genome shotgun (WGS) entry which is preliminary data.</text>
</comment>
<keyword evidence="11" id="KW-0067">ATP-binding</keyword>
<organism evidence="20 21">
    <name type="scientific">Acorus calamus</name>
    <name type="common">Sweet flag</name>
    <dbReference type="NCBI Taxonomy" id="4465"/>
    <lineage>
        <taxon>Eukaryota</taxon>
        <taxon>Viridiplantae</taxon>
        <taxon>Streptophyta</taxon>
        <taxon>Embryophyta</taxon>
        <taxon>Tracheophyta</taxon>
        <taxon>Spermatophyta</taxon>
        <taxon>Magnoliopsida</taxon>
        <taxon>Liliopsida</taxon>
        <taxon>Acoraceae</taxon>
        <taxon>Acorus</taxon>
    </lineage>
</organism>
<feature type="domain" description="Helicase ATP-binding" evidence="17">
    <location>
        <begin position="285"/>
        <end position="468"/>
    </location>
</feature>
<keyword evidence="10" id="KW-0862">Zinc</keyword>
<keyword evidence="8" id="KW-0378">Hydrolase</keyword>
<evidence type="ECO:0000259" key="17">
    <source>
        <dbReference type="PROSITE" id="PS51192"/>
    </source>
</evidence>
<evidence type="ECO:0000313" key="20">
    <source>
        <dbReference type="EMBL" id="KAK1284289.1"/>
    </source>
</evidence>
<comment type="subcellular location">
    <subcellularLocation>
        <location evidence="2">Chromosome</location>
        <location evidence="2">Telomere</location>
    </subcellularLocation>
    <subcellularLocation>
        <location evidence="1">Nucleus</location>
    </subcellularLocation>
</comment>
<dbReference type="Pfam" id="PF00176">
    <property type="entry name" value="SNF2-rel_dom"/>
    <property type="match status" value="1"/>
</dbReference>
<keyword evidence="7" id="KW-0863">Zinc-finger</keyword>
<dbReference type="SUPFAM" id="SSF52540">
    <property type="entry name" value="P-loop containing nucleoside triphosphate hydrolases"/>
    <property type="match status" value="2"/>
</dbReference>
<keyword evidence="5" id="KW-0479">Metal-binding</keyword>
<reference evidence="20" key="2">
    <citation type="submission" date="2023-06" db="EMBL/GenBank/DDBJ databases">
        <authorList>
            <person name="Ma L."/>
            <person name="Liu K.-W."/>
            <person name="Li Z."/>
            <person name="Hsiao Y.-Y."/>
            <person name="Qi Y."/>
            <person name="Fu T."/>
            <person name="Tang G."/>
            <person name="Zhang D."/>
            <person name="Sun W.-H."/>
            <person name="Liu D.-K."/>
            <person name="Li Y."/>
            <person name="Chen G.-Z."/>
            <person name="Liu X.-D."/>
            <person name="Liao X.-Y."/>
            <person name="Jiang Y.-T."/>
            <person name="Yu X."/>
            <person name="Hao Y."/>
            <person name="Huang J."/>
            <person name="Zhao X.-W."/>
            <person name="Ke S."/>
            <person name="Chen Y.-Y."/>
            <person name="Wu W.-L."/>
            <person name="Hsu J.-L."/>
            <person name="Lin Y.-F."/>
            <person name="Huang M.-D."/>
            <person name="Li C.-Y."/>
            <person name="Huang L."/>
            <person name="Wang Z.-W."/>
            <person name="Zhao X."/>
            <person name="Zhong W.-Y."/>
            <person name="Peng D.-H."/>
            <person name="Ahmad S."/>
            <person name="Lan S."/>
            <person name="Zhang J.-S."/>
            <person name="Tsai W.-C."/>
            <person name="Van De Peer Y."/>
            <person name="Liu Z.-J."/>
        </authorList>
    </citation>
    <scope>NUCLEOTIDE SEQUENCE</scope>
    <source>
        <strain evidence="20">CP</strain>
        <tissue evidence="20">Leaves</tissue>
    </source>
</reference>
<sequence>MLQAMEVVDVDAFPSPSPKGLHNHPKANLQVFQCTSCSVDLKVHEVHRHPLLQVIVCESCNNVVKEQMNQKDCDCSECYCGWCGKSEDLISCSTCTTLFCTKCIKRNLGEEHLAEVLASSSQCCCCSPSLLHEFTLECDKALGSLDVTSSDSDSELSDVIADAPNRYKKMKKRRIRRILDDAELMEDTKRKIAIEKARQEHLKSLQEQSAIKSWTKNVSINGITTEGANVEMLGDANDGYIVNVVREEDEEPVRIPPSISAKLKPHQVSGIRFMWENIIQSIRKVKSGDKGLGCILAHTMGLGKTFQVIAFLYTAMRVVDLGLKTALIVTPVNVLHNWRHEFEKWKPLELKPLRVFMLEDVARERRAHLLAKWKAKGGVFLIGYASFRNLSLGKHVKDRSIATDISHALQNGPDVLICDEAHMIKNTRAGTTHALKQVKSQRRIALTGSPLQNNLMEYYCMVDFVREGFLGSSHEFRNRFQNPIENGQHTNSTSDDVKIMNQRSHILHEQLKGFVQRMDMNVVKKDLPPKTEFVIIVKLSPLQRKLYKRFLDVHGFTNGKISSEKVRRSCFFAAYQALAQIWNHPGLLQMAKEYKDKLRRQEAIENSLIDGSSSDDNVERDVLNGVTQKVKDSKKSDGIFFHEEVDWWEELLHEKIYKEVDYSGKMVLLLDILSMSSEMGDKALVFSQSLTTLDLIELFLSRLPQKGREGKCWKQGKDWYRLDGSTEGSERQKIVERFNDPTNKRVKCTLISTRAGSLGINLHAANRVIIIDGSWNPTNDLQAIYRVWRYGQSKPVYAYRLMAHKTMEEKIYKRQVTKEGLAARVVDRQQIHRTMSKEEVLHLFDFGDDENPDVPLLQCQEGTEPSSQNLVVKVVDSLVQKSLPSSSGGSSSDKVMDGLLNRHYSRWIAHYHEHETLLQENEEERLTKEEQDMAWVVFQRSLEWEEVHRVSLDEPDQTSAINHTSRAVTSQTQTKGSSKNRSVYQRKCNNLKHMLTLRSQGIKSGSSTVCGDCGMQISWDNLKDGKSR</sequence>
<reference evidence="20" key="1">
    <citation type="journal article" date="2023" name="Nat. Commun.">
        <title>Diploid and tetraploid genomes of Acorus and the evolution of monocots.</title>
        <authorList>
            <person name="Ma L."/>
            <person name="Liu K.W."/>
            <person name="Li Z."/>
            <person name="Hsiao Y.Y."/>
            <person name="Qi Y."/>
            <person name="Fu T."/>
            <person name="Tang G.D."/>
            <person name="Zhang D."/>
            <person name="Sun W.H."/>
            <person name="Liu D.K."/>
            <person name="Li Y."/>
            <person name="Chen G.Z."/>
            <person name="Liu X.D."/>
            <person name="Liao X.Y."/>
            <person name="Jiang Y.T."/>
            <person name="Yu X."/>
            <person name="Hao Y."/>
            <person name="Huang J."/>
            <person name="Zhao X.W."/>
            <person name="Ke S."/>
            <person name="Chen Y.Y."/>
            <person name="Wu W.L."/>
            <person name="Hsu J.L."/>
            <person name="Lin Y.F."/>
            <person name="Huang M.D."/>
            <person name="Li C.Y."/>
            <person name="Huang L."/>
            <person name="Wang Z.W."/>
            <person name="Zhao X."/>
            <person name="Zhong W.Y."/>
            <person name="Peng D.H."/>
            <person name="Ahmad S."/>
            <person name="Lan S."/>
            <person name="Zhang J.S."/>
            <person name="Tsai W.C."/>
            <person name="Van de Peer Y."/>
            <person name="Liu Z.J."/>
        </authorList>
    </citation>
    <scope>NUCLEOTIDE SEQUENCE</scope>
    <source>
        <strain evidence="20">CP</strain>
    </source>
</reference>
<keyword evidence="6" id="KW-0547">Nucleotide-binding</keyword>
<evidence type="ECO:0000256" key="6">
    <source>
        <dbReference type="ARBA" id="ARBA00022741"/>
    </source>
</evidence>
<dbReference type="PANTHER" id="PTHR45797:SF1">
    <property type="entry name" value="HELICASE ARIP4"/>
    <property type="match status" value="1"/>
</dbReference>
<evidence type="ECO:0000256" key="12">
    <source>
        <dbReference type="ARBA" id="ARBA00022895"/>
    </source>
</evidence>